<dbReference type="NCBIfam" id="NF004685">
    <property type="entry name" value="PRK06029.1"/>
    <property type="match status" value="1"/>
</dbReference>
<dbReference type="Pfam" id="PF02441">
    <property type="entry name" value="Flavoprotein"/>
    <property type="match status" value="1"/>
</dbReference>
<name>A0A318LQF5_9PSEU</name>
<keyword evidence="4 7" id="KW-0808">Transferase</keyword>
<evidence type="ECO:0000313" key="9">
    <source>
        <dbReference type="EMBL" id="PXY36756.1"/>
    </source>
</evidence>
<feature type="binding site" evidence="7">
    <location>
        <position position="42"/>
    </location>
    <ligand>
        <name>FMN</name>
        <dbReference type="ChEBI" id="CHEBI:58210"/>
    </ligand>
</feature>
<feature type="binding site" evidence="7">
    <location>
        <position position="174"/>
    </location>
    <ligand>
        <name>dimethylallyl phosphate</name>
        <dbReference type="ChEBI" id="CHEBI:88052"/>
    </ligand>
</feature>
<comment type="function">
    <text evidence="7">Flavin prenyltransferase that catalyzes the synthesis of the prenylated FMN cofactor (prenyl-FMN) for 4-hydroxy-3-polyprenylbenzoic acid decarboxylase UbiD. The prenyltransferase is metal-independent and links a dimethylallyl moiety from dimethylallyl monophosphate (DMAP) to the flavin N5 and C6 atoms of FMN.</text>
</comment>
<dbReference type="Proteomes" id="UP000247892">
    <property type="component" value="Unassembled WGS sequence"/>
</dbReference>
<accession>A0A318LQF5</accession>
<gene>
    <name evidence="7" type="primary">ubiX</name>
    <name evidence="9" type="ORF">BA062_15505</name>
</gene>
<dbReference type="EC" id="2.5.1.129" evidence="7"/>
<evidence type="ECO:0000256" key="2">
    <source>
        <dbReference type="ARBA" id="ARBA00022630"/>
    </source>
</evidence>
<dbReference type="FunFam" id="3.40.50.1950:FF:000001">
    <property type="entry name" value="Flavin prenyltransferase UbiX"/>
    <property type="match status" value="1"/>
</dbReference>
<feature type="binding site" evidence="7">
    <location>
        <begin position="16"/>
        <end position="18"/>
    </location>
    <ligand>
        <name>FMN</name>
        <dbReference type="ChEBI" id="CHEBI:58210"/>
    </ligand>
</feature>
<evidence type="ECO:0000313" key="10">
    <source>
        <dbReference type="Proteomes" id="UP000247892"/>
    </source>
</evidence>
<dbReference type="InterPro" id="IPR036551">
    <property type="entry name" value="Flavin_trans-like"/>
</dbReference>
<keyword evidence="10" id="KW-1185">Reference proteome</keyword>
<dbReference type="GO" id="GO:0016831">
    <property type="term" value="F:carboxy-lyase activity"/>
    <property type="evidence" value="ECO:0007669"/>
    <property type="project" value="TreeGrafter"/>
</dbReference>
<keyword evidence="1 7" id="KW-0637">Prenyltransferase</keyword>
<evidence type="ECO:0000256" key="3">
    <source>
        <dbReference type="ARBA" id="ARBA00022643"/>
    </source>
</evidence>
<sequence>MEEERFPPRIVVGISGASGVLYGVRALELLSQLGVETHLVFTKAARATLAQETDLSVADVKALADQVYSEHDLGAAISSGSFPTDGMLVAPCSIKSLSGIANSYDDTLLVRAADVTLKERRPLVLMVRETPLHAGHLRLLAQACDIGATIMPPVPAFYTRPDSLDTMITQTVGRALDALRLPHPATARWTAESRG</sequence>
<keyword evidence="3 7" id="KW-0288">FMN</keyword>
<evidence type="ECO:0000256" key="1">
    <source>
        <dbReference type="ARBA" id="ARBA00022602"/>
    </source>
</evidence>
<evidence type="ECO:0000256" key="6">
    <source>
        <dbReference type="ARBA" id="ARBA00060793"/>
    </source>
</evidence>
<comment type="caution">
    <text evidence="7">Lacks conserved residue(s) required for the propagation of feature annotation.</text>
</comment>
<feature type="binding site" evidence="7">
    <location>
        <position position="158"/>
    </location>
    <ligand>
        <name>dimethylallyl phosphate</name>
        <dbReference type="ChEBI" id="CHEBI:88052"/>
    </ligand>
</feature>
<keyword evidence="2 7" id="KW-0285">Flavoprotein</keyword>
<dbReference type="GO" id="GO:0106141">
    <property type="term" value="F:flavin prenyltransferase activity"/>
    <property type="evidence" value="ECO:0007669"/>
    <property type="project" value="UniProtKB-EC"/>
</dbReference>
<dbReference type="RefSeq" id="WP_110336940.1">
    <property type="nucleotide sequence ID" value="NZ_JBHVKT010000003.1"/>
</dbReference>
<feature type="binding site" evidence="7">
    <location>
        <begin position="93"/>
        <end position="96"/>
    </location>
    <ligand>
        <name>FMN</name>
        <dbReference type="ChEBI" id="CHEBI:58210"/>
    </ligand>
</feature>
<comment type="catalytic activity">
    <reaction evidence="5 7">
        <text>dimethylallyl phosphate + FMNH2 = prenylated FMNH2 + phosphate</text>
        <dbReference type="Rhea" id="RHEA:37743"/>
        <dbReference type="ChEBI" id="CHEBI:43474"/>
        <dbReference type="ChEBI" id="CHEBI:57618"/>
        <dbReference type="ChEBI" id="CHEBI:87467"/>
        <dbReference type="ChEBI" id="CHEBI:88052"/>
        <dbReference type="EC" id="2.5.1.129"/>
    </reaction>
</comment>
<dbReference type="InterPro" id="IPR003382">
    <property type="entry name" value="Flavoprotein"/>
</dbReference>
<feature type="binding site" evidence="7">
    <location>
        <position position="128"/>
    </location>
    <ligand>
        <name>FMN</name>
        <dbReference type="ChEBI" id="CHEBI:58210"/>
    </ligand>
</feature>
<dbReference type="Gene3D" id="3.40.50.1950">
    <property type="entry name" value="Flavin prenyltransferase-like"/>
    <property type="match status" value="1"/>
</dbReference>
<keyword evidence="9" id="KW-0456">Lyase</keyword>
<organism evidence="9 10">
    <name type="scientific">Prauserella flavalba</name>
    <dbReference type="NCBI Taxonomy" id="1477506"/>
    <lineage>
        <taxon>Bacteria</taxon>
        <taxon>Bacillati</taxon>
        <taxon>Actinomycetota</taxon>
        <taxon>Actinomycetes</taxon>
        <taxon>Pseudonocardiales</taxon>
        <taxon>Pseudonocardiaceae</taxon>
        <taxon>Prauserella</taxon>
    </lineage>
</organism>
<dbReference type="AlphaFoldDB" id="A0A318LQF5"/>
<dbReference type="OrthoDB" id="9781577at2"/>
<dbReference type="PANTHER" id="PTHR43374:SF1">
    <property type="entry name" value="FLAVIN PRENYLTRANSFERASE PAD1, MITOCHONDRIAL"/>
    <property type="match status" value="1"/>
</dbReference>
<comment type="caution">
    <text evidence="9">The sequence shown here is derived from an EMBL/GenBank/DDBJ whole genome shotgun (WGS) entry which is preliminary data.</text>
</comment>
<evidence type="ECO:0000259" key="8">
    <source>
        <dbReference type="Pfam" id="PF02441"/>
    </source>
</evidence>
<dbReference type="InterPro" id="IPR004507">
    <property type="entry name" value="UbiX-like"/>
</dbReference>
<comment type="similarity">
    <text evidence="6 7">Belongs to the UbiX/PAD1 family.</text>
</comment>
<protein>
    <recommendedName>
        <fullName evidence="7">Flavin prenyltransferase UbiX</fullName>
        <ecNumber evidence="7">2.5.1.129</ecNumber>
    </recommendedName>
</protein>
<reference evidence="9 10" key="1">
    <citation type="submission" date="2016-07" db="EMBL/GenBank/DDBJ databases">
        <title>Draft genome sequence of Prauserella sp. YIM 121212, isolated from alkaline soil.</title>
        <authorList>
            <person name="Ruckert C."/>
            <person name="Albersmeier A."/>
            <person name="Jiang C.-L."/>
            <person name="Jiang Y."/>
            <person name="Kalinowski J."/>
            <person name="Schneider O."/>
            <person name="Winkler A."/>
            <person name="Zotchev S.B."/>
        </authorList>
    </citation>
    <scope>NUCLEOTIDE SEQUENCE [LARGE SCALE GENOMIC DNA]</scope>
    <source>
        <strain evidence="9 10">YIM 121212</strain>
    </source>
</reference>
<evidence type="ECO:0000256" key="7">
    <source>
        <dbReference type="HAMAP-Rule" id="MF_01984"/>
    </source>
</evidence>
<dbReference type="NCBIfam" id="TIGR00421">
    <property type="entry name" value="ubiX_pad"/>
    <property type="match status" value="1"/>
</dbReference>
<dbReference type="EMBL" id="MASU01000005">
    <property type="protein sequence ID" value="PXY36756.1"/>
    <property type="molecule type" value="Genomic_DNA"/>
</dbReference>
<feature type="domain" description="Flavoprotein" evidence="8">
    <location>
        <begin position="9"/>
        <end position="178"/>
    </location>
</feature>
<dbReference type="SUPFAM" id="SSF52507">
    <property type="entry name" value="Homo-oligomeric flavin-containing Cys decarboxylases, HFCD"/>
    <property type="match status" value="1"/>
</dbReference>
<evidence type="ECO:0000256" key="5">
    <source>
        <dbReference type="ARBA" id="ARBA00050612"/>
    </source>
</evidence>
<proteinExistence type="inferred from homology"/>
<evidence type="ECO:0000256" key="4">
    <source>
        <dbReference type="ARBA" id="ARBA00022679"/>
    </source>
</evidence>
<dbReference type="PANTHER" id="PTHR43374">
    <property type="entry name" value="FLAVIN PRENYLTRANSFERASE"/>
    <property type="match status" value="1"/>
</dbReference>
<dbReference type="HAMAP" id="MF_01984">
    <property type="entry name" value="ubiX_pad"/>
    <property type="match status" value="1"/>
</dbReference>